<dbReference type="EMBL" id="CAJOBI010347970">
    <property type="protein sequence ID" value="CAF5219255.1"/>
    <property type="molecule type" value="Genomic_DNA"/>
</dbReference>
<proteinExistence type="predicted"/>
<reference evidence="1" key="1">
    <citation type="submission" date="2021-02" db="EMBL/GenBank/DDBJ databases">
        <authorList>
            <person name="Nowell W R."/>
        </authorList>
    </citation>
    <scope>NUCLEOTIDE SEQUENCE</scope>
</reference>
<name>A0A8S3JMD9_9BILA</name>
<comment type="caution">
    <text evidence="1">The sequence shown here is derived from an EMBL/GenBank/DDBJ whole genome shotgun (WGS) entry which is preliminary data.</text>
</comment>
<dbReference type="AlphaFoldDB" id="A0A8S3JMD9"/>
<sequence>QLKQLDTIEKIYLMLLKLEKAGHPNFQLKEYSYDIYDRPGTVSKLLSDLKNNEEGSEKKLKQEIRDRTKYFQAKFTKFEADYDIWIRDLEKLRHQSPLLQLFSNHQVMIMFILLTTSETENRVQQKFLKKLFSLNDLSKEQEENFKIQSFEK</sequence>
<accession>A0A8S3JMD9</accession>
<gene>
    <name evidence="1" type="ORF">SMN809_LOCUS81340</name>
</gene>
<evidence type="ECO:0000313" key="2">
    <source>
        <dbReference type="Proteomes" id="UP000676336"/>
    </source>
</evidence>
<feature type="non-terminal residue" evidence="1">
    <location>
        <position position="1"/>
    </location>
</feature>
<protein>
    <submittedName>
        <fullName evidence="1">Uncharacterized protein</fullName>
    </submittedName>
</protein>
<dbReference type="Proteomes" id="UP000676336">
    <property type="component" value="Unassembled WGS sequence"/>
</dbReference>
<evidence type="ECO:0000313" key="1">
    <source>
        <dbReference type="EMBL" id="CAF5219255.1"/>
    </source>
</evidence>
<organism evidence="1 2">
    <name type="scientific">Rotaria magnacalcarata</name>
    <dbReference type="NCBI Taxonomy" id="392030"/>
    <lineage>
        <taxon>Eukaryota</taxon>
        <taxon>Metazoa</taxon>
        <taxon>Spiralia</taxon>
        <taxon>Gnathifera</taxon>
        <taxon>Rotifera</taxon>
        <taxon>Eurotatoria</taxon>
        <taxon>Bdelloidea</taxon>
        <taxon>Philodinida</taxon>
        <taxon>Philodinidae</taxon>
        <taxon>Rotaria</taxon>
    </lineage>
</organism>